<dbReference type="AlphaFoldDB" id="A0A2D4ILH7"/>
<dbReference type="EMBL" id="IACK01102375">
    <property type="protein sequence ID" value="LAA85026.1"/>
    <property type="molecule type" value="Transcribed_RNA"/>
</dbReference>
<evidence type="ECO:0000313" key="1">
    <source>
        <dbReference type="EMBL" id="LAA85026.1"/>
    </source>
</evidence>
<accession>A0A2D4ILH7</accession>
<sequence>MSSVGCEQSQSLFFPVTLETKRALFLVPRLGPGTMALFQGGHSARPQLPRFPVCFASRDVTFGGKRVNLCKLYFFPSSSPHQAWGSNSLPFGGKERREETRCKIRLAFRSCTVMELI</sequence>
<name>A0A2D4ILH7_MICLE</name>
<reference evidence="1" key="1">
    <citation type="submission" date="2017-07" db="EMBL/GenBank/DDBJ databases">
        <authorList>
            <person name="Mikheyev A."/>
            <person name="Grau M."/>
        </authorList>
    </citation>
    <scope>NUCLEOTIDE SEQUENCE</scope>
    <source>
        <tissue evidence="1">Venom_gland</tissue>
    </source>
</reference>
<reference evidence="1" key="2">
    <citation type="submission" date="2017-11" db="EMBL/GenBank/DDBJ databases">
        <title>Coralsnake Venomics: Analyses of Venom Gland Transcriptomes and Proteomes of Six Brazilian Taxa.</title>
        <authorList>
            <person name="Aird S.D."/>
            <person name="Jorge da Silva N."/>
            <person name="Qiu L."/>
            <person name="Villar-Briones A."/>
            <person name="Aparecida-Saddi V."/>
            <person name="Campos-Telles M.P."/>
            <person name="Grau M."/>
            <person name="Mikheyev A.S."/>
        </authorList>
    </citation>
    <scope>NUCLEOTIDE SEQUENCE</scope>
    <source>
        <tissue evidence="1">Venom_gland</tissue>
    </source>
</reference>
<protein>
    <submittedName>
        <fullName evidence="1">Uncharacterized protein</fullName>
    </submittedName>
</protein>
<proteinExistence type="predicted"/>
<organism evidence="1">
    <name type="scientific">Micrurus lemniscatus lemniscatus</name>
    <dbReference type="NCBI Taxonomy" id="129467"/>
    <lineage>
        <taxon>Eukaryota</taxon>
        <taxon>Metazoa</taxon>
        <taxon>Chordata</taxon>
        <taxon>Craniata</taxon>
        <taxon>Vertebrata</taxon>
        <taxon>Euteleostomi</taxon>
        <taxon>Lepidosauria</taxon>
        <taxon>Squamata</taxon>
        <taxon>Bifurcata</taxon>
        <taxon>Unidentata</taxon>
        <taxon>Episquamata</taxon>
        <taxon>Toxicofera</taxon>
        <taxon>Serpentes</taxon>
        <taxon>Colubroidea</taxon>
        <taxon>Elapidae</taxon>
        <taxon>Elapinae</taxon>
        <taxon>Micrurus</taxon>
    </lineage>
</organism>